<keyword evidence="4" id="KW-1185">Reference proteome</keyword>
<dbReference type="EMBL" id="KZ502052">
    <property type="protein sequence ID" value="PKU84333.1"/>
    <property type="molecule type" value="Genomic_DNA"/>
</dbReference>
<feature type="signal peptide" evidence="2">
    <location>
        <begin position="1"/>
        <end position="23"/>
    </location>
</feature>
<reference evidence="3 4" key="1">
    <citation type="journal article" date="2016" name="Sci. Rep.">
        <title>The Dendrobium catenatum Lindl. genome sequence provides insights into polysaccharide synthase, floral development and adaptive evolution.</title>
        <authorList>
            <person name="Zhang G.Q."/>
            <person name="Xu Q."/>
            <person name="Bian C."/>
            <person name="Tsai W.C."/>
            <person name="Yeh C.M."/>
            <person name="Liu K.W."/>
            <person name="Yoshida K."/>
            <person name="Zhang L.S."/>
            <person name="Chang S.B."/>
            <person name="Chen F."/>
            <person name="Shi Y."/>
            <person name="Su Y.Y."/>
            <person name="Zhang Y.Q."/>
            <person name="Chen L.J."/>
            <person name="Yin Y."/>
            <person name="Lin M."/>
            <person name="Huang H."/>
            <person name="Deng H."/>
            <person name="Wang Z.W."/>
            <person name="Zhu S.L."/>
            <person name="Zhao X."/>
            <person name="Deng C."/>
            <person name="Niu S.C."/>
            <person name="Huang J."/>
            <person name="Wang M."/>
            <person name="Liu G.H."/>
            <person name="Yang H.J."/>
            <person name="Xiao X.J."/>
            <person name="Hsiao Y.Y."/>
            <person name="Wu W.L."/>
            <person name="Chen Y.Y."/>
            <person name="Mitsuda N."/>
            <person name="Ohme-Takagi M."/>
            <person name="Luo Y.B."/>
            <person name="Van de Peer Y."/>
            <person name="Liu Z.J."/>
        </authorList>
    </citation>
    <scope>NUCLEOTIDE SEQUENCE [LARGE SCALE GENOMIC DNA]</scope>
    <source>
        <tissue evidence="3">The whole plant</tissue>
    </source>
</reference>
<name>A0A2I0X8U2_9ASPA</name>
<evidence type="ECO:0000256" key="1">
    <source>
        <dbReference type="SAM" id="Phobius"/>
    </source>
</evidence>
<feature type="transmembrane region" description="Helical" evidence="1">
    <location>
        <begin position="49"/>
        <end position="66"/>
    </location>
</feature>
<accession>A0A2I0X8U2</accession>
<keyword evidence="2" id="KW-0732">Signal</keyword>
<evidence type="ECO:0000313" key="4">
    <source>
        <dbReference type="Proteomes" id="UP000233837"/>
    </source>
</evidence>
<gene>
    <name evidence="3" type="ORF">MA16_Dca002846</name>
</gene>
<evidence type="ECO:0000313" key="3">
    <source>
        <dbReference type="EMBL" id="PKU84333.1"/>
    </source>
</evidence>
<protein>
    <submittedName>
        <fullName evidence="3">Uncharacterized protein</fullName>
    </submittedName>
</protein>
<proteinExistence type="predicted"/>
<organism evidence="3 4">
    <name type="scientific">Dendrobium catenatum</name>
    <dbReference type="NCBI Taxonomy" id="906689"/>
    <lineage>
        <taxon>Eukaryota</taxon>
        <taxon>Viridiplantae</taxon>
        <taxon>Streptophyta</taxon>
        <taxon>Embryophyta</taxon>
        <taxon>Tracheophyta</taxon>
        <taxon>Spermatophyta</taxon>
        <taxon>Magnoliopsida</taxon>
        <taxon>Liliopsida</taxon>
        <taxon>Asparagales</taxon>
        <taxon>Orchidaceae</taxon>
        <taxon>Epidendroideae</taxon>
        <taxon>Malaxideae</taxon>
        <taxon>Dendrobiinae</taxon>
        <taxon>Dendrobium</taxon>
    </lineage>
</organism>
<keyword evidence="1" id="KW-0812">Transmembrane</keyword>
<dbReference type="Proteomes" id="UP000233837">
    <property type="component" value="Unassembled WGS sequence"/>
</dbReference>
<reference evidence="3 4" key="2">
    <citation type="journal article" date="2017" name="Nature">
        <title>The Apostasia genome and the evolution of orchids.</title>
        <authorList>
            <person name="Zhang G.Q."/>
            <person name="Liu K.W."/>
            <person name="Li Z."/>
            <person name="Lohaus R."/>
            <person name="Hsiao Y.Y."/>
            <person name="Niu S.C."/>
            <person name="Wang J.Y."/>
            <person name="Lin Y.C."/>
            <person name="Xu Q."/>
            <person name="Chen L.J."/>
            <person name="Yoshida K."/>
            <person name="Fujiwara S."/>
            <person name="Wang Z.W."/>
            <person name="Zhang Y.Q."/>
            <person name="Mitsuda N."/>
            <person name="Wang M."/>
            <person name="Liu G.H."/>
            <person name="Pecoraro L."/>
            <person name="Huang H.X."/>
            <person name="Xiao X.J."/>
            <person name="Lin M."/>
            <person name="Wu X.Y."/>
            <person name="Wu W.L."/>
            <person name="Chen Y.Y."/>
            <person name="Chang S.B."/>
            <person name="Sakamoto S."/>
            <person name="Ohme-Takagi M."/>
            <person name="Yagi M."/>
            <person name="Zeng S.J."/>
            <person name="Shen C.Y."/>
            <person name="Yeh C.M."/>
            <person name="Luo Y.B."/>
            <person name="Tsai W.C."/>
            <person name="Van de Peer Y."/>
            <person name="Liu Z.J."/>
        </authorList>
    </citation>
    <scope>NUCLEOTIDE SEQUENCE [LARGE SCALE GENOMIC DNA]</scope>
    <source>
        <tissue evidence="3">The whole plant</tissue>
    </source>
</reference>
<keyword evidence="1" id="KW-1133">Transmembrane helix</keyword>
<keyword evidence="1" id="KW-0472">Membrane</keyword>
<evidence type="ECO:0000256" key="2">
    <source>
        <dbReference type="SAM" id="SignalP"/>
    </source>
</evidence>
<feature type="chain" id="PRO_5014191890" evidence="2">
    <location>
        <begin position="24"/>
        <end position="67"/>
    </location>
</feature>
<dbReference type="AlphaFoldDB" id="A0A2I0X8U2"/>
<sequence>MYGLKLLLSTSLLLFLFMLMVMAQQDTPCRLGICDPPEFSSATKKGDLMVAVAATFSFFVLFAKIFV</sequence>